<dbReference type="InterPro" id="IPR051310">
    <property type="entry name" value="MCP_chemotaxis"/>
</dbReference>
<feature type="transmembrane region" description="Helical" evidence="7">
    <location>
        <begin position="157"/>
        <end position="178"/>
    </location>
</feature>
<dbReference type="Pfam" id="PF13188">
    <property type="entry name" value="PAS_8"/>
    <property type="match status" value="1"/>
</dbReference>
<dbReference type="GO" id="GO:0005886">
    <property type="term" value="C:plasma membrane"/>
    <property type="evidence" value="ECO:0007669"/>
    <property type="project" value="TreeGrafter"/>
</dbReference>
<dbReference type="SUPFAM" id="SSF55785">
    <property type="entry name" value="PYP-like sensor domain (PAS domain)"/>
    <property type="match status" value="2"/>
</dbReference>
<feature type="domain" description="Methyl-accepting transducer" evidence="8">
    <location>
        <begin position="491"/>
        <end position="720"/>
    </location>
</feature>
<dbReference type="PANTHER" id="PTHR43531:SF14">
    <property type="entry name" value="METHYL-ACCEPTING CHEMOTAXIS PROTEIN I-RELATED"/>
    <property type="match status" value="1"/>
</dbReference>
<dbReference type="NCBIfam" id="TIGR00229">
    <property type="entry name" value="sensory_box"/>
    <property type="match status" value="1"/>
</dbReference>
<proteinExistence type="inferred from homology"/>
<evidence type="ECO:0000313" key="10">
    <source>
        <dbReference type="EMBL" id="SMF94114.1"/>
    </source>
</evidence>
<dbReference type="InterPro" id="IPR000014">
    <property type="entry name" value="PAS"/>
</dbReference>
<evidence type="ECO:0000259" key="8">
    <source>
        <dbReference type="PROSITE" id="PS50111"/>
    </source>
</evidence>
<dbReference type="GO" id="GO:0006935">
    <property type="term" value="P:chemotaxis"/>
    <property type="evidence" value="ECO:0007669"/>
    <property type="project" value="TreeGrafter"/>
</dbReference>
<dbReference type="CDD" id="cd11386">
    <property type="entry name" value="MCP_signal"/>
    <property type="match status" value="1"/>
</dbReference>
<dbReference type="InterPro" id="IPR025991">
    <property type="entry name" value="Chemoreceptor_zinc-bind_dom"/>
</dbReference>
<evidence type="ECO:0000256" key="7">
    <source>
        <dbReference type="SAM" id="Phobius"/>
    </source>
</evidence>
<dbReference type="RefSeq" id="WP_085211206.1">
    <property type="nucleotide sequence ID" value="NZ_FXAM01000001.1"/>
</dbReference>
<feature type="domain" description="PAS" evidence="9">
    <location>
        <begin position="25"/>
        <end position="76"/>
    </location>
</feature>
<keyword evidence="7" id="KW-0812">Transmembrane</keyword>
<dbReference type="GO" id="GO:0007165">
    <property type="term" value="P:signal transduction"/>
    <property type="evidence" value="ECO:0007669"/>
    <property type="project" value="UniProtKB-KW"/>
</dbReference>
<evidence type="ECO:0000313" key="11">
    <source>
        <dbReference type="Proteomes" id="UP000192923"/>
    </source>
</evidence>
<dbReference type="CDD" id="cd00130">
    <property type="entry name" value="PAS"/>
    <property type="match status" value="2"/>
</dbReference>
<evidence type="ECO:0000256" key="6">
    <source>
        <dbReference type="SAM" id="MobiDB-lite"/>
    </source>
</evidence>
<dbReference type="Pfam" id="PF13682">
    <property type="entry name" value="CZB"/>
    <property type="match status" value="1"/>
</dbReference>
<dbReference type="Pfam" id="PF00015">
    <property type="entry name" value="MCPsignal"/>
    <property type="match status" value="1"/>
</dbReference>
<dbReference type="OrthoDB" id="9765776at2"/>
<dbReference type="PROSITE" id="PS50111">
    <property type="entry name" value="CHEMOTAXIS_TRANSDUC_2"/>
    <property type="match status" value="1"/>
</dbReference>
<evidence type="ECO:0000259" key="9">
    <source>
        <dbReference type="PROSITE" id="PS50112"/>
    </source>
</evidence>
<gene>
    <name evidence="10" type="ORF">SAMN02949497_1421</name>
</gene>
<name>A0A1Y6D135_9GAMM</name>
<dbReference type="FunFam" id="3.30.450.20:FF:000075">
    <property type="entry name" value="Methyl-accepting chemotaxis protein"/>
    <property type="match status" value="1"/>
</dbReference>
<feature type="domain" description="PAS" evidence="9">
    <location>
        <begin position="271"/>
        <end position="313"/>
    </location>
</feature>
<dbReference type="GO" id="GO:0004888">
    <property type="term" value="F:transmembrane signaling receptor activity"/>
    <property type="evidence" value="ECO:0007669"/>
    <property type="project" value="TreeGrafter"/>
</dbReference>
<accession>A0A1Y6D135</accession>
<keyword evidence="7" id="KW-0472">Membrane</keyword>
<dbReference type="Pfam" id="PF08447">
    <property type="entry name" value="PAS_3"/>
    <property type="match status" value="1"/>
</dbReference>
<dbReference type="PANTHER" id="PTHR43531">
    <property type="entry name" value="PROTEIN ICFG"/>
    <property type="match status" value="1"/>
</dbReference>
<dbReference type="SUPFAM" id="SSF58104">
    <property type="entry name" value="Methyl-accepting chemotaxis protein (MCP) signaling domain"/>
    <property type="match status" value="1"/>
</dbReference>
<evidence type="ECO:0000256" key="1">
    <source>
        <dbReference type="ARBA" id="ARBA00004370"/>
    </source>
</evidence>
<evidence type="ECO:0000256" key="3">
    <source>
        <dbReference type="ARBA" id="ARBA00023224"/>
    </source>
</evidence>
<feature type="transmembrane region" description="Helical" evidence="7">
    <location>
        <begin position="190"/>
        <end position="210"/>
    </location>
</feature>
<organism evidence="10 11">
    <name type="scientific">Methylomagnum ishizawai</name>
    <dbReference type="NCBI Taxonomy" id="1760988"/>
    <lineage>
        <taxon>Bacteria</taxon>
        <taxon>Pseudomonadati</taxon>
        <taxon>Pseudomonadota</taxon>
        <taxon>Gammaproteobacteria</taxon>
        <taxon>Methylococcales</taxon>
        <taxon>Methylococcaceae</taxon>
        <taxon>Methylomagnum</taxon>
    </lineage>
</organism>
<dbReference type="Gene3D" id="3.30.450.20">
    <property type="entry name" value="PAS domain"/>
    <property type="match status" value="2"/>
</dbReference>
<dbReference type="Proteomes" id="UP000192923">
    <property type="component" value="Unassembled WGS sequence"/>
</dbReference>
<dbReference type="InterPro" id="IPR013655">
    <property type="entry name" value="PAS_fold_3"/>
</dbReference>
<keyword evidence="11" id="KW-1185">Reference proteome</keyword>
<dbReference type="PROSITE" id="PS50112">
    <property type="entry name" value="PAS"/>
    <property type="match status" value="2"/>
</dbReference>
<reference evidence="10 11" key="1">
    <citation type="submission" date="2016-12" db="EMBL/GenBank/DDBJ databases">
        <authorList>
            <person name="Song W.-J."/>
            <person name="Kurnit D.M."/>
        </authorList>
    </citation>
    <scope>NUCLEOTIDE SEQUENCE [LARGE SCALE GENOMIC DNA]</scope>
    <source>
        <strain evidence="10 11">175</strain>
    </source>
</reference>
<comment type="subcellular location">
    <subcellularLocation>
        <location evidence="1">Membrane</location>
    </subcellularLocation>
</comment>
<keyword evidence="2" id="KW-0488">Methylation</keyword>
<dbReference type="InterPro" id="IPR004089">
    <property type="entry name" value="MCPsignal_dom"/>
</dbReference>
<keyword evidence="3 5" id="KW-0807">Transducer</keyword>
<comment type="similarity">
    <text evidence="4">Belongs to the methyl-accepting chemotaxis (MCP) protein family.</text>
</comment>
<sequence>MKTNLPVTDVERLLGEGTLIVSKTDPKGVIIYANAEFIEISGFTEPELLGQSHNIVRHPDMPSAVFRELWDALKAGKAWVGLLKNRCKNGDFYWVRANITPLWERSELVGYLSVRTRPERAEVEAATERYRRMNAGETLEPPLIQRLNPLPRLSMHALGWIAGISLLAGAVIPAGLLWAGDAAGPGLRGLGAGSALALALSGGALLAYILTRITVAVRHVAESLMEIAQGNFTSKLEAEGDDECAMAINALRCTQTRLGFDVAELRRVADEASRIKTALDHASAGVMVADEEFRIIYMNRAVQAMFKRAESDLRKVLPGFDADQILGANIDAFHPHPEHQRRLLAGLRDIHRSEIGVAGRSFSFIANPVADGRGKRIGTVMEWDDRTDQVAVEEQVSTLLTAFRVGDLQHRIDVEGRTGFTRRMGEGLNLVAEDVELSLKDFGRVIRGMAEGDLTRSTGYDGYEGVYAEFRANLMQSQSKLSEVFGQIRQAADFIYNASQEIAAGNNNLSQRAEEQAASLEQTASSMEQLTSTVNQNAENAIAANQVSSVARDLAQKGGDVVERAVAAMRDINDSSAKIANIIGTIDEIAFQTNLLALNASVEAARAGEQGRGFAVVATEVRNLAQRSAKAAKESRELIQNSLDKVGTGSALVTQSGGMLNDIVGSVQKTGDLVSEIAAASREQAQGIQQINGAVAQMDEITQQNAALAEQASAASVSMCEQAKNMVQLVGFFKTEDTAQAKRPAKATTASLDFSMARSKHLAWKVRIRDFLAGRESLTMAQAVSHRECDLGKWLYSTGLKQYGHLHEMRELEAEHEKMHGLVRTIIDKQQRGDALAAEADFRELQGLSDGIVALLTVVEKRGSLGRPPQSPNAKPRAYSPPPAPTPKTAVVGGTGDEWEEF</sequence>
<feature type="region of interest" description="Disordered" evidence="6">
    <location>
        <begin position="863"/>
        <end position="902"/>
    </location>
</feature>
<protein>
    <submittedName>
        <fullName evidence="10">Methyl-accepting chemotaxis sensory transducer with Pas/Pac sensor</fullName>
    </submittedName>
</protein>
<evidence type="ECO:0000256" key="2">
    <source>
        <dbReference type="ARBA" id="ARBA00022481"/>
    </source>
</evidence>
<dbReference type="EMBL" id="FXAM01000001">
    <property type="protein sequence ID" value="SMF94114.1"/>
    <property type="molecule type" value="Genomic_DNA"/>
</dbReference>
<evidence type="ECO:0000256" key="4">
    <source>
        <dbReference type="ARBA" id="ARBA00029447"/>
    </source>
</evidence>
<keyword evidence="7" id="KW-1133">Transmembrane helix</keyword>
<evidence type="ECO:0000256" key="5">
    <source>
        <dbReference type="PROSITE-ProRule" id="PRU00284"/>
    </source>
</evidence>
<dbReference type="SMART" id="SM00283">
    <property type="entry name" value="MA"/>
    <property type="match status" value="1"/>
</dbReference>
<dbReference type="AlphaFoldDB" id="A0A1Y6D135"/>
<dbReference type="FunFam" id="1.10.287.950:FF:000001">
    <property type="entry name" value="Methyl-accepting chemotaxis sensory transducer"/>
    <property type="match status" value="1"/>
</dbReference>
<dbReference type="InterPro" id="IPR035965">
    <property type="entry name" value="PAS-like_dom_sf"/>
</dbReference>
<dbReference type="Gene3D" id="1.20.120.30">
    <property type="entry name" value="Aspartate receptor, ligand-binding domain"/>
    <property type="match status" value="1"/>
</dbReference>
<dbReference type="STRING" id="1760988.SAMN02949497_1421"/>
<dbReference type="SMART" id="SM00091">
    <property type="entry name" value="PAS"/>
    <property type="match status" value="2"/>
</dbReference>
<dbReference type="Gene3D" id="1.10.287.950">
    <property type="entry name" value="Methyl-accepting chemotaxis protein"/>
    <property type="match status" value="1"/>
</dbReference>